<dbReference type="SUPFAM" id="SSF110581">
    <property type="entry name" value="Indigoidine synthase A-like"/>
    <property type="match status" value="1"/>
</dbReference>
<proteinExistence type="inferred from homology"/>
<dbReference type="GO" id="GO:0005737">
    <property type="term" value="C:cytoplasm"/>
    <property type="evidence" value="ECO:0007669"/>
    <property type="project" value="TreeGrafter"/>
</dbReference>
<dbReference type="InterPro" id="IPR029056">
    <property type="entry name" value="Ribokinase-like"/>
</dbReference>
<name>A0A1E3QP14_9ASCO</name>
<dbReference type="InterPro" id="IPR007342">
    <property type="entry name" value="PsuG"/>
</dbReference>
<accession>A0A1E3QP14</accession>
<dbReference type="Pfam" id="PF04227">
    <property type="entry name" value="Indigoidine_A"/>
    <property type="match status" value="1"/>
</dbReference>
<evidence type="ECO:0000256" key="5">
    <source>
        <dbReference type="ARBA" id="ARBA00023295"/>
    </source>
</evidence>
<dbReference type="PANTHER" id="PTHR42909:SF1">
    <property type="entry name" value="CARBOHYDRATE KINASE PFKB DOMAIN-CONTAINING PROTEIN"/>
    <property type="match status" value="1"/>
</dbReference>
<organism evidence="7 8">
    <name type="scientific">Babjeviella inositovora NRRL Y-12698</name>
    <dbReference type="NCBI Taxonomy" id="984486"/>
    <lineage>
        <taxon>Eukaryota</taxon>
        <taxon>Fungi</taxon>
        <taxon>Dikarya</taxon>
        <taxon>Ascomycota</taxon>
        <taxon>Saccharomycotina</taxon>
        <taxon>Pichiomycetes</taxon>
        <taxon>Serinales incertae sedis</taxon>
        <taxon>Babjeviella</taxon>
    </lineage>
</organism>
<dbReference type="Proteomes" id="UP000094336">
    <property type="component" value="Unassembled WGS sequence"/>
</dbReference>
<dbReference type="GeneID" id="30148679"/>
<feature type="domain" description="Carbohydrate kinase PfkB" evidence="6">
    <location>
        <begin position="349"/>
        <end position="525"/>
    </location>
</feature>
<sequence length="757" mass="80669">MQKSGLSFPVRVSPEVRDAIASNKPVVALESTIISHGLPFPQNVDMALSVEKLIRDNGAIPATCAFLDGVPCVGLNESEVQQLGEAQKVNKVSRRDVAVTMANGLNGGTTIATTMILAELAGIKVFATGGLGGVHRGAEITMDISADLDEFARTAVAVVCSGPKSILDIEKTMEYLETKGVLVSTMGKEGTNVPGFFVTDSGIKSPYNFQSVAQAASIIHYSELMRLNSGQIFCVPPPAEIALDNSINAVIDAAVKEALSLGIKGKDITPFLLSTVAKKSGGKSVKTNIEFVKNNAIVAAGIAKEVASLRGETISEMTFTPSTNFSTTLTKENAINAKPSKLEKKSIKSLVIGSLAQDTISALLTDNSGDSNPGSITTSVGGVGHNVALAASFASRKYAKKGRDEIRLVSIVGQDAVGMSLLQSLTAEGLDNSGVYVSSKPDQRTAQYVSMHKDSGELIVACADMSIIEKIPVKHLREQIVKSQPKWLLFDANLSEDTMNELILATRDINIGVVFEPTSSEKCKRLAKLELGVFPLHSVNLSTPTYGELANMHAAMKEQGKFDDLERWFPVLDALGVNSQFREVLTLMGHGNTSLRKALKLGIIQQALSILPYIPSLAVKNGADGVLMINITQNADIYESHVNRFPHDGNDQETYKPSFTAVSKGTLLDGGGRMGVLVQHFPIPKSVENIKNVTGAGDSLMGVIMAELGNSSGDTVSSGWLYESNAERSQVLWRGMRAAGLSLQCDNSISKDIQTLE</sequence>
<dbReference type="EMBL" id="KV454432">
    <property type="protein sequence ID" value="ODQ79378.1"/>
    <property type="molecule type" value="Genomic_DNA"/>
</dbReference>
<dbReference type="Gene3D" id="3.40.1790.10">
    <property type="entry name" value="Indigoidine synthase domain"/>
    <property type="match status" value="1"/>
</dbReference>
<evidence type="ECO:0000313" key="8">
    <source>
        <dbReference type="Proteomes" id="UP000094336"/>
    </source>
</evidence>
<keyword evidence="5" id="KW-0326">Glycosidase</keyword>
<evidence type="ECO:0000256" key="2">
    <source>
        <dbReference type="ARBA" id="ARBA00022801"/>
    </source>
</evidence>
<keyword evidence="4" id="KW-0456">Lyase</keyword>
<keyword evidence="1" id="KW-0479">Metal-binding</keyword>
<keyword evidence="8" id="KW-1185">Reference proteome</keyword>
<keyword evidence="2" id="KW-0378">Hydrolase</keyword>
<dbReference type="InterPro" id="IPR022830">
    <property type="entry name" value="Indigdn_synthA-like"/>
</dbReference>
<gene>
    <name evidence="7" type="ORF">BABINDRAFT_171627</name>
</gene>
<dbReference type="Pfam" id="PF00294">
    <property type="entry name" value="PfkB"/>
    <property type="match status" value="1"/>
</dbReference>
<protein>
    <recommendedName>
        <fullName evidence="6">Carbohydrate kinase PfkB domain-containing protein</fullName>
    </recommendedName>
</protein>
<dbReference type="STRING" id="984486.A0A1E3QP14"/>
<dbReference type="GO" id="GO:0004730">
    <property type="term" value="F:pseudouridylate synthase activity"/>
    <property type="evidence" value="ECO:0007669"/>
    <property type="project" value="InterPro"/>
</dbReference>
<evidence type="ECO:0000313" key="7">
    <source>
        <dbReference type="EMBL" id="ODQ79378.1"/>
    </source>
</evidence>
<dbReference type="InterPro" id="IPR011611">
    <property type="entry name" value="PfkB_dom"/>
</dbReference>
<evidence type="ECO:0000256" key="4">
    <source>
        <dbReference type="ARBA" id="ARBA00023239"/>
    </source>
</evidence>
<evidence type="ECO:0000256" key="1">
    <source>
        <dbReference type="ARBA" id="ARBA00022723"/>
    </source>
</evidence>
<dbReference type="PANTHER" id="PTHR42909">
    <property type="entry name" value="ZGC:136858"/>
    <property type="match status" value="1"/>
</dbReference>
<evidence type="ECO:0000259" key="6">
    <source>
        <dbReference type="Pfam" id="PF00294"/>
    </source>
</evidence>
<reference evidence="8" key="1">
    <citation type="submission" date="2016-05" db="EMBL/GenBank/DDBJ databases">
        <title>Comparative genomics of biotechnologically important yeasts.</title>
        <authorList>
            <consortium name="DOE Joint Genome Institute"/>
            <person name="Riley R."/>
            <person name="Haridas S."/>
            <person name="Wolfe K.H."/>
            <person name="Lopes M.R."/>
            <person name="Hittinger C.T."/>
            <person name="Goker M."/>
            <person name="Salamov A."/>
            <person name="Wisecaver J."/>
            <person name="Long T.M."/>
            <person name="Aerts A.L."/>
            <person name="Barry K."/>
            <person name="Choi C."/>
            <person name="Clum A."/>
            <person name="Coughlan A.Y."/>
            <person name="Deshpande S."/>
            <person name="Douglass A.P."/>
            <person name="Hanson S.J."/>
            <person name="Klenk H.-P."/>
            <person name="Labutti K."/>
            <person name="Lapidus A."/>
            <person name="Lindquist E."/>
            <person name="Lipzen A."/>
            <person name="Meier-Kolthoff J.P."/>
            <person name="Ohm R.A."/>
            <person name="Otillar R.P."/>
            <person name="Pangilinan J."/>
            <person name="Peng Y."/>
            <person name="Rokas A."/>
            <person name="Rosa C.A."/>
            <person name="Scheuner C."/>
            <person name="Sibirny A.A."/>
            <person name="Slot J.C."/>
            <person name="Stielow J.B."/>
            <person name="Sun H."/>
            <person name="Kurtzman C.P."/>
            <person name="Blackwell M."/>
            <person name="Grigoriev I.V."/>
            <person name="Jeffries T.W."/>
        </authorList>
    </citation>
    <scope>NUCLEOTIDE SEQUENCE [LARGE SCALE GENOMIC DNA]</scope>
    <source>
        <strain evidence="8">NRRL Y-12698</strain>
    </source>
</reference>
<dbReference type="OrthoDB" id="198885at2759"/>
<dbReference type="HAMAP" id="MF_01876">
    <property type="entry name" value="PsiMP_glycosidase"/>
    <property type="match status" value="1"/>
</dbReference>
<dbReference type="AlphaFoldDB" id="A0A1E3QP14"/>
<dbReference type="Gene3D" id="3.40.1190.20">
    <property type="match status" value="1"/>
</dbReference>
<evidence type="ECO:0000256" key="3">
    <source>
        <dbReference type="ARBA" id="ARBA00023211"/>
    </source>
</evidence>
<keyword evidence="3" id="KW-0464">Manganese</keyword>
<dbReference type="RefSeq" id="XP_018984706.1">
    <property type="nucleotide sequence ID" value="XM_019130826.1"/>
</dbReference>
<dbReference type="SUPFAM" id="SSF53613">
    <property type="entry name" value="Ribokinase-like"/>
    <property type="match status" value="1"/>
</dbReference>
<dbReference type="GO" id="GO:0046872">
    <property type="term" value="F:metal ion binding"/>
    <property type="evidence" value="ECO:0007669"/>
    <property type="project" value="UniProtKB-KW"/>
</dbReference>
<dbReference type="GO" id="GO:0016798">
    <property type="term" value="F:hydrolase activity, acting on glycosyl bonds"/>
    <property type="evidence" value="ECO:0007669"/>
    <property type="project" value="UniProtKB-KW"/>
</dbReference>